<organism evidence="2">
    <name type="scientific">Schistocephalus solidus</name>
    <name type="common">Tapeworm</name>
    <dbReference type="NCBI Taxonomy" id="70667"/>
    <lineage>
        <taxon>Eukaryota</taxon>
        <taxon>Metazoa</taxon>
        <taxon>Spiralia</taxon>
        <taxon>Lophotrochozoa</taxon>
        <taxon>Platyhelminthes</taxon>
        <taxon>Cestoda</taxon>
        <taxon>Eucestoda</taxon>
        <taxon>Diphyllobothriidea</taxon>
        <taxon>Diphyllobothriidae</taxon>
        <taxon>Schistocephalus</taxon>
    </lineage>
</organism>
<reference evidence="2" key="1">
    <citation type="submission" date="2016-01" db="EMBL/GenBank/DDBJ databases">
        <title>Reference transcriptome for the parasite Schistocephalus solidus: insights into the molecular evolution of parasitism.</title>
        <authorList>
            <person name="Hebert F.O."/>
            <person name="Grambauer S."/>
            <person name="Barber I."/>
            <person name="Landry C.R."/>
            <person name="Aubin-Horth N."/>
        </authorList>
    </citation>
    <scope>NUCLEOTIDE SEQUENCE</scope>
</reference>
<sequence length="110" mass="12574">MAKHVRESGGVPDQKGPGADVLEPRSSRLLIRSNRLHTFTHQEGCKRIKALKRQKVRRLEKKTILAAVGDACTQNLKETSKHVLFNYYDTRYGVCEKQRTPRPCSIEGRK</sequence>
<accession>A0A0X3PFI1</accession>
<evidence type="ECO:0000313" key="2">
    <source>
        <dbReference type="EMBL" id="JAP50584.1"/>
    </source>
</evidence>
<evidence type="ECO:0000256" key="1">
    <source>
        <dbReference type="SAM" id="MobiDB-lite"/>
    </source>
</evidence>
<proteinExistence type="predicted"/>
<feature type="region of interest" description="Disordered" evidence="1">
    <location>
        <begin position="1"/>
        <end position="26"/>
    </location>
</feature>
<dbReference type="AlphaFoldDB" id="A0A0X3PFI1"/>
<gene>
    <name evidence="2" type="ORF">TR165177</name>
</gene>
<name>A0A0X3PFI1_SCHSO</name>
<dbReference type="EMBL" id="GEEE01012641">
    <property type="protein sequence ID" value="JAP50584.1"/>
    <property type="molecule type" value="Transcribed_RNA"/>
</dbReference>
<protein>
    <submittedName>
        <fullName evidence="2">Uncharacterized protein</fullName>
    </submittedName>
</protein>
<dbReference type="EMBL" id="GEEE01013590">
    <property type="protein sequence ID" value="JAP49635.1"/>
    <property type="molecule type" value="Transcribed_RNA"/>
</dbReference>